<protein>
    <submittedName>
        <fullName evidence="1">Uncharacterized protein</fullName>
    </submittedName>
</protein>
<proteinExistence type="predicted"/>
<gene>
    <name evidence="1" type="ORF">C1SCF055_LOCUS17695</name>
</gene>
<evidence type="ECO:0000313" key="3">
    <source>
        <dbReference type="Proteomes" id="UP001152797"/>
    </source>
</evidence>
<evidence type="ECO:0000313" key="1">
    <source>
        <dbReference type="EMBL" id="CAI3990734.1"/>
    </source>
</evidence>
<organism evidence="1">
    <name type="scientific">Cladocopium goreaui</name>
    <dbReference type="NCBI Taxonomy" id="2562237"/>
    <lineage>
        <taxon>Eukaryota</taxon>
        <taxon>Sar</taxon>
        <taxon>Alveolata</taxon>
        <taxon>Dinophyceae</taxon>
        <taxon>Suessiales</taxon>
        <taxon>Symbiodiniaceae</taxon>
        <taxon>Cladocopium</taxon>
    </lineage>
</organism>
<dbReference type="EMBL" id="CAMXCT030001508">
    <property type="protein sequence ID" value="CAL4778046.1"/>
    <property type="molecule type" value="Genomic_DNA"/>
</dbReference>
<comment type="caution">
    <text evidence="1">The sequence shown here is derived from an EMBL/GenBank/DDBJ whole genome shotgun (WGS) entry which is preliminary data.</text>
</comment>
<accession>A0A9P1CF92</accession>
<evidence type="ECO:0000313" key="2">
    <source>
        <dbReference type="EMBL" id="CAL1144109.1"/>
    </source>
</evidence>
<name>A0A9P1CF92_9DINO</name>
<dbReference type="Proteomes" id="UP001152797">
    <property type="component" value="Unassembled WGS sequence"/>
</dbReference>
<sequence length="50" mass="5509">MDLEAQSLLLDGEDSVDVRPQRRTLPRAAFFVVAAPTSALALGNLRNLYH</sequence>
<dbReference type="AlphaFoldDB" id="A0A9P1CF92"/>
<dbReference type="EMBL" id="CAMXCT020001508">
    <property type="protein sequence ID" value="CAL1144109.1"/>
    <property type="molecule type" value="Genomic_DNA"/>
</dbReference>
<reference evidence="1" key="1">
    <citation type="submission" date="2022-10" db="EMBL/GenBank/DDBJ databases">
        <authorList>
            <person name="Chen Y."/>
            <person name="Dougan E. K."/>
            <person name="Chan C."/>
            <person name="Rhodes N."/>
            <person name="Thang M."/>
        </authorList>
    </citation>
    <scope>NUCLEOTIDE SEQUENCE</scope>
</reference>
<reference evidence="2" key="2">
    <citation type="submission" date="2024-04" db="EMBL/GenBank/DDBJ databases">
        <authorList>
            <person name="Chen Y."/>
            <person name="Shah S."/>
            <person name="Dougan E. K."/>
            <person name="Thang M."/>
            <person name="Chan C."/>
        </authorList>
    </citation>
    <scope>NUCLEOTIDE SEQUENCE [LARGE SCALE GENOMIC DNA]</scope>
</reference>
<keyword evidence="3" id="KW-1185">Reference proteome</keyword>
<dbReference type="EMBL" id="CAMXCT010001508">
    <property type="protein sequence ID" value="CAI3990734.1"/>
    <property type="molecule type" value="Genomic_DNA"/>
</dbReference>